<dbReference type="EMBL" id="JAUUTY010000003">
    <property type="protein sequence ID" value="KAK1662688.1"/>
    <property type="molecule type" value="Genomic_DNA"/>
</dbReference>
<dbReference type="InterPro" id="IPR001878">
    <property type="entry name" value="Znf_CCHC"/>
</dbReference>
<evidence type="ECO:0000313" key="5">
    <source>
        <dbReference type="Proteomes" id="UP001231189"/>
    </source>
</evidence>
<keyword evidence="1" id="KW-0862">Zinc</keyword>
<feature type="domain" description="CCHC-type" evidence="3">
    <location>
        <begin position="216"/>
        <end position="231"/>
    </location>
</feature>
<feature type="region of interest" description="Disordered" evidence="2">
    <location>
        <begin position="31"/>
        <end position="57"/>
    </location>
</feature>
<keyword evidence="1" id="KW-0479">Metal-binding</keyword>
<evidence type="ECO:0000256" key="2">
    <source>
        <dbReference type="SAM" id="MobiDB-lite"/>
    </source>
</evidence>
<gene>
    <name evidence="4" type="ORF">QYE76_050847</name>
</gene>
<dbReference type="SMART" id="SM00343">
    <property type="entry name" value="ZnF_C2HC"/>
    <property type="match status" value="1"/>
</dbReference>
<dbReference type="Gene3D" id="4.10.60.10">
    <property type="entry name" value="Zinc finger, CCHC-type"/>
    <property type="match status" value="1"/>
</dbReference>
<sequence>MQMLQLMMEDREAERAERQANITALQQLAQNNQGRGNHDHPGSKLKNFQNTNPPMFNKTEEPLDADDWLQTIENNLEVAGVEAAEKVLFATHYLSGPARAWWTSARAMNAGQMMTWEDFKLKFSKYHVPQGLIKKMRDEFRELKQGRMSVVEYRDRFLTLSSNNPGGPPKPGGNNNNNNNHNSHINNGNNTNTNTGPRTGSNAIPVTPKDKSTVNCYECGVVGHYSKECPKKLAKIAANTAAPAQQQRRFAGRRNQNNNNGRFYHMTATEAQEAPQTLTSMPSC</sequence>
<keyword evidence="5" id="KW-1185">Reference proteome</keyword>
<dbReference type="Pfam" id="PF03732">
    <property type="entry name" value="Retrotrans_gag"/>
    <property type="match status" value="1"/>
</dbReference>
<protein>
    <recommendedName>
        <fullName evidence="3">CCHC-type domain-containing protein</fullName>
    </recommendedName>
</protein>
<feature type="compositionally biased region" description="Low complexity" evidence="2">
    <location>
        <begin position="172"/>
        <end position="202"/>
    </location>
</feature>
<accession>A0AAD8SSM7</accession>
<dbReference type="AlphaFoldDB" id="A0AAD8SSM7"/>
<comment type="caution">
    <text evidence="4">The sequence shown here is derived from an EMBL/GenBank/DDBJ whole genome shotgun (WGS) entry which is preliminary data.</text>
</comment>
<evidence type="ECO:0000313" key="4">
    <source>
        <dbReference type="EMBL" id="KAK1662688.1"/>
    </source>
</evidence>
<evidence type="ECO:0000256" key="1">
    <source>
        <dbReference type="PROSITE-ProRule" id="PRU00047"/>
    </source>
</evidence>
<name>A0AAD8SSM7_LOLMU</name>
<dbReference type="InterPro" id="IPR005162">
    <property type="entry name" value="Retrotrans_gag_dom"/>
</dbReference>
<feature type="region of interest" description="Disordered" evidence="2">
    <location>
        <begin position="159"/>
        <end position="207"/>
    </location>
</feature>
<dbReference type="GO" id="GO:0008270">
    <property type="term" value="F:zinc ion binding"/>
    <property type="evidence" value="ECO:0007669"/>
    <property type="project" value="UniProtKB-KW"/>
</dbReference>
<dbReference type="PROSITE" id="PS50158">
    <property type="entry name" value="ZF_CCHC"/>
    <property type="match status" value="1"/>
</dbReference>
<dbReference type="GO" id="GO:0003676">
    <property type="term" value="F:nucleic acid binding"/>
    <property type="evidence" value="ECO:0007669"/>
    <property type="project" value="InterPro"/>
</dbReference>
<reference evidence="4" key="1">
    <citation type="submission" date="2023-07" db="EMBL/GenBank/DDBJ databases">
        <title>A chromosome-level genome assembly of Lolium multiflorum.</title>
        <authorList>
            <person name="Chen Y."/>
            <person name="Copetti D."/>
            <person name="Kolliker R."/>
            <person name="Studer B."/>
        </authorList>
    </citation>
    <scope>NUCLEOTIDE SEQUENCE</scope>
    <source>
        <strain evidence="4">02402/16</strain>
        <tissue evidence="4">Leaf</tissue>
    </source>
</reference>
<dbReference type="SUPFAM" id="SSF57756">
    <property type="entry name" value="Retrovirus zinc finger-like domains"/>
    <property type="match status" value="1"/>
</dbReference>
<keyword evidence="1" id="KW-0863">Zinc-finger</keyword>
<organism evidence="4 5">
    <name type="scientific">Lolium multiflorum</name>
    <name type="common">Italian ryegrass</name>
    <name type="synonym">Lolium perenne subsp. multiflorum</name>
    <dbReference type="NCBI Taxonomy" id="4521"/>
    <lineage>
        <taxon>Eukaryota</taxon>
        <taxon>Viridiplantae</taxon>
        <taxon>Streptophyta</taxon>
        <taxon>Embryophyta</taxon>
        <taxon>Tracheophyta</taxon>
        <taxon>Spermatophyta</taxon>
        <taxon>Magnoliopsida</taxon>
        <taxon>Liliopsida</taxon>
        <taxon>Poales</taxon>
        <taxon>Poaceae</taxon>
        <taxon>BOP clade</taxon>
        <taxon>Pooideae</taxon>
        <taxon>Poodae</taxon>
        <taxon>Poeae</taxon>
        <taxon>Poeae Chloroplast Group 2 (Poeae type)</taxon>
        <taxon>Loliodinae</taxon>
        <taxon>Loliinae</taxon>
        <taxon>Lolium</taxon>
    </lineage>
</organism>
<dbReference type="Proteomes" id="UP001231189">
    <property type="component" value="Unassembled WGS sequence"/>
</dbReference>
<evidence type="ECO:0000259" key="3">
    <source>
        <dbReference type="PROSITE" id="PS50158"/>
    </source>
</evidence>
<dbReference type="Pfam" id="PF00098">
    <property type="entry name" value="zf-CCHC"/>
    <property type="match status" value="1"/>
</dbReference>
<dbReference type="InterPro" id="IPR036875">
    <property type="entry name" value="Znf_CCHC_sf"/>
</dbReference>
<proteinExistence type="predicted"/>